<dbReference type="PANTHER" id="PTHR36108:SF13">
    <property type="entry name" value="COLOSSIN-B-RELATED"/>
    <property type="match status" value="1"/>
</dbReference>
<evidence type="ECO:0000259" key="12">
    <source>
        <dbReference type="Pfam" id="PF17961"/>
    </source>
</evidence>
<keyword evidence="8" id="KW-0812">Transmembrane</keyword>
<dbReference type="SUPFAM" id="SSF49478">
    <property type="entry name" value="Cna protein B-type domain"/>
    <property type="match status" value="1"/>
</dbReference>
<keyword evidence="4" id="KW-0964">Secreted</keyword>
<evidence type="ECO:0000256" key="8">
    <source>
        <dbReference type="SAM" id="Phobius"/>
    </source>
</evidence>
<feature type="compositionally biased region" description="Low complexity" evidence="7">
    <location>
        <begin position="442"/>
        <end position="452"/>
    </location>
</feature>
<comment type="similarity">
    <text evidence="2">Belongs to the serine-aspartate repeat-containing protein (SDr) family.</text>
</comment>
<dbReference type="Pfam" id="PF00746">
    <property type="entry name" value="Gram_pos_anchor"/>
    <property type="match status" value="1"/>
</dbReference>
<keyword evidence="14" id="KW-1185">Reference proteome</keyword>
<dbReference type="Gene3D" id="2.60.40.1280">
    <property type="match status" value="1"/>
</dbReference>
<gene>
    <name evidence="13" type="ORF">HEQ44_05650</name>
</gene>
<dbReference type="Pfam" id="PF05737">
    <property type="entry name" value="Collagen_bind"/>
    <property type="match status" value="1"/>
</dbReference>
<organism evidence="13 14">
    <name type="scientific">Levilactobacillus tujiorum</name>
    <dbReference type="NCBI Taxonomy" id="2912243"/>
    <lineage>
        <taxon>Bacteria</taxon>
        <taxon>Bacillati</taxon>
        <taxon>Bacillota</taxon>
        <taxon>Bacilli</taxon>
        <taxon>Lactobacillales</taxon>
        <taxon>Lactobacillaceae</taxon>
        <taxon>Levilactobacillus</taxon>
    </lineage>
</organism>
<evidence type="ECO:0000313" key="13">
    <source>
        <dbReference type="EMBL" id="NLR29663.1"/>
    </source>
</evidence>
<dbReference type="Proteomes" id="UP000707477">
    <property type="component" value="Unassembled WGS sequence"/>
</dbReference>
<dbReference type="InterPro" id="IPR013783">
    <property type="entry name" value="Ig-like_fold"/>
</dbReference>
<evidence type="ECO:0000256" key="1">
    <source>
        <dbReference type="ARBA" id="ARBA00004168"/>
    </source>
</evidence>
<dbReference type="SUPFAM" id="SSF49401">
    <property type="entry name" value="Bacterial adhesins"/>
    <property type="match status" value="2"/>
</dbReference>
<feature type="domain" description="Collagen binding" evidence="10">
    <location>
        <begin position="164"/>
        <end position="285"/>
    </location>
</feature>
<evidence type="ECO:0000256" key="4">
    <source>
        <dbReference type="ARBA" id="ARBA00022525"/>
    </source>
</evidence>
<dbReference type="RefSeq" id="WP_168849545.1">
    <property type="nucleotide sequence ID" value="NZ_JAAVSD010000012.1"/>
</dbReference>
<evidence type="ECO:0008006" key="15">
    <source>
        <dbReference type="Google" id="ProtNLM"/>
    </source>
</evidence>
<evidence type="ECO:0000259" key="11">
    <source>
        <dbReference type="Pfam" id="PF17802"/>
    </source>
</evidence>
<feature type="compositionally biased region" description="Low complexity" evidence="7">
    <location>
        <begin position="506"/>
        <end position="515"/>
    </location>
</feature>
<dbReference type="Gene3D" id="2.60.40.740">
    <property type="match status" value="1"/>
</dbReference>
<dbReference type="InterPro" id="IPR008966">
    <property type="entry name" value="Adhesion_dom_sf"/>
</dbReference>
<proteinExistence type="inferred from homology"/>
<evidence type="ECO:0000256" key="3">
    <source>
        <dbReference type="ARBA" id="ARBA00022512"/>
    </source>
</evidence>
<feature type="region of interest" description="Disordered" evidence="7">
    <location>
        <begin position="401"/>
        <end position="566"/>
    </location>
</feature>
<evidence type="ECO:0000256" key="6">
    <source>
        <dbReference type="ARBA" id="ARBA00023088"/>
    </source>
</evidence>
<dbReference type="PANTHER" id="PTHR36108">
    <property type="entry name" value="COLOSSIN-B-RELATED"/>
    <property type="match status" value="1"/>
</dbReference>
<feature type="transmembrane region" description="Helical" evidence="8">
    <location>
        <begin position="575"/>
        <end position="594"/>
    </location>
</feature>
<feature type="compositionally biased region" description="Low complexity" evidence="7">
    <location>
        <begin position="299"/>
        <end position="308"/>
    </location>
</feature>
<protein>
    <recommendedName>
        <fullName evidence="15">Gram-positive cocci surface proteins LPxTG domain-containing protein</fullName>
    </recommendedName>
</protein>
<feature type="domain" description="Gram-positive cocci surface proteins LPxTG" evidence="9">
    <location>
        <begin position="561"/>
        <end position="592"/>
    </location>
</feature>
<dbReference type="InterPro" id="IPR041033">
    <property type="entry name" value="SpaA_PFL_dom_1"/>
</dbReference>
<name>A0ABX1L5Z0_9LACO</name>
<dbReference type="EMBL" id="JAAVSD010000012">
    <property type="protein sequence ID" value="NLR29663.1"/>
    <property type="molecule type" value="Genomic_DNA"/>
</dbReference>
<dbReference type="Pfam" id="PF17802">
    <property type="entry name" value="SpaA"/>
    <property type="match status" value="1"/>
</dbReference>
<sequence>MRKRKSHIIVCILIAIVVCLIGGIGAGEITAHARNIEISGLGENDAIITDSNGKVIPNGSDLGKWDNYTVDYKWSIPDGVSIQNGDTAIVTFPHSAVGRRNITFPLYDDNGQKIGTFTITEGENTGVITFNDALASTATNRRGELQFYVKGSADKEDVGVDWGINKIGWVAGRNAAGEPTLLTWNIAFNPNGTHLGQTVITDNLGPGQTFVPGSVRAQTGEFDNNGNFTADGGSITPSVDAAGNTIILSFDDVTTAVNVTYHTKPDVSGTGGTWKNSAILNGQTVNSRIVWGGSGTGNGDNNNNNNGGTEEATGAVTLTKTDKATGKALAGAVYDLQDTTGKVIKADLTTNAEGIITYSGLAAGKYQFVETKAPAGYELSPAPIPFEIKADDTATVNVTASDVKEDTGGTSPGPTEPENPEDENPEDPENPGVTPPTEPEKPGTTNPENPGTTTPPNPEVPIAPTPTPTPSVKPPKPTKPVKPVKPVKPTKPVKPVKPVKPLATPGSGSSHHVSTGGAGGSITGPANTMNHAAGSATASNAGNAAPAPGTTKPAAHVHYDAGNTLPQTGEHKSDGLILTLAGLALLITTGGIWFHQKRH</sequence>
<keyword evidence="6" id="KW-0572">Peptidoglycan-anchor</keyword>
<comment type="subcellular location">
    <subcellularLocation>
        <location evidence="1">Secreted</location>
        <location evidence="1">Cell wall</location>
        <topology evidence="1">Peptidoglycan-anchor</topology>
    </subcellularLocation>
</comment>
<evidence type="ECO:0000259" key="10">
    <source>
        <dbReference type="Pfam" id="PF05737"/>
    </source>
</evidence>
<feature type="compositionally biased region" description="Pro residues" evidence="7">
    <location>
        <begin position="453"/>
        <end position="480"/>
    </location>
</feature>
<dbReference type="InterPro" id="IPR019931">
    <property type="entry name" value="LPXTG_anchor"/>
</dbReference>
<feature type="region of interest" description="Disordered" evidence="7">
    <location>
        <begin position="293"/>
        <end position="312"/>
    </location>
</feature>
<keyword evidence="8" id="KW-0472">Membrane</keyword>
<keyword evidence="8" id="KW-1133">Transmembrane helix</keyword>
<feature type="compositionally biased region" description="Low complexity" evidence="7">
    <location>
        <begin position="532"/>
        <end position="554"/>
    </location>
</feature>
<evidence type="ECO:0000256" key="2">
    <source>
        <dbReference type="ARBA" id="ARBA00007257"/>
    </source>
</evidence>
<dbReference type="InterPro" id="IPR011252">
    <property type="entry name" value="Fibrogen-bd_dom1"/>
</dbReference>
<evidence type="ECO:0000256" key="7">
    <source>
        <dbReference type="SAM" id="MobiDB-lite"/>
    </source>
</evidence>
<dbReference type="PRINTS" id="PR01217">
    <property type="entry name" value="PRICHEXTENSN"/>
</dbReference>
<keyword evidence="3" id="KW-0134">Cell wall</keyword>
<keyword evidence="5" id="KW-0732">Signal</keyword>
<evidence type="ECO:0000313" key="14">
    <source>
        <dbReference type="Proteomes" id="UP000707477"/>
    </source>
</evidence>
<reference evidence="13 14" key="1">
    <citation type="submission" date="2020-03" db="EMBL/GenBank/DDBJ databases">
        <authorList>
            <person name="Zhang Z."/>
            <person name="Guo Z."/>
            <person name="Hou Q."/>
            <person name="Shen X."/>
        </authorList>
    </citation>
    <scope>NUCLEOTIDE SEQUENCE [LARGE SCALE GENOMIC DNA]</scope>
    <source>
        <strain evidence="13 14">HBUAS51329</strain>
    </source>
</reference>
<accession>A0ABX1L5Z0</accession>
<feature type="domain" description="SpaA-like prealbumin fold" evidence="11">
    <location>
        <begin position="314"/>
        <end position="399"/>
    </location>
</feature>
<evidence type="ECO:0000259" key="9">
    <source>
        <dbReference type="Pfam" id="PF00746"/>
    </source>
</evidence>
<dbReference type="InterPro" id="IPR008456">
    <property type="entry name" value="Collagen-bd_dom"/>
</dbReference>
<comment type="caution">
    <text evidence="13">The sequence shown here is derived from an EMBL/GenBank/DDBJ whole genome shotgun (WGS) entry which is preliminary data.</text>
</comment>
<feature type="domain" description="SDR-like Ig" evidence="12">
    <location>
        <begin position="62"/>
        <end position="150"/>
    </location>
</feature>
<evidence type="ECO:0000256" key="5">
    <source>
        <dbReference type="ARBA" id="ARBA00022729"/>
    </source>
</evidence>
<dbReference type="Pfam" id="PF17961">
    <property type="entry name" value="Big_8"/>
    <property type="match status" value="1"/>
</dbReference>
<dbReference type="Gene3D" id="2.60.40.10">
    <property type="entry name" value="Immunoglobulins"/>
    <property type="match status" value="1"/>
</dbReference>
<dbReference type="InterPro" id="IPR041171">
    <property type="entry name" value="SDR_Ig"/>
</dbReference>
<feature type="compositionally biased region" description="Acidic residues" evidence="7">
    <location>
        <begin position="418"/>
        <end position="429"/>
    </location>
</feature>